<sequence>MNEVIEYGEEFKSLYSSAKVRLGEVLCSKGVITLPLFVATATEDTFLDGKIVPVSIPDEELLGTGYSDFEFSGLTLNAESHLTFWLYINALSQKVGGSKITVNVREMLPHIGRVNDDFHIYNKYFAEFLNRIRHTRVRYTIKSKFTTIDSSLIGDFEIIGDGVYVIHLGRFIIDSLLKDSFTHKIGIRKADNVQAGLTRILKDKLSVMIFKDSGVISIDTLFAVLRLKKKNKAERDASFKLLNKAINNLKDKKIGFIVSTENIKPGKSITGIKFTINRNVDDKGFDEFDDEPFTFEQPSDTFPAVSSVRAPMLPSVVLDEQLAKIGAMFDSIGINPEAVEAKAIQAERIEAEKKEKAISSLSSAMARKANKQASTVQTDWEAWTNGKWDIEPERKNPVAEYIFANEDEIEFTYEERFFTPDEFDLDNVKRMNKNA</sequence>
<dbReference type="AlphaFoldDB" id="U9TFD4"/>
<evidence type="ECO:0000313" key="1">
    <source>
        <dbReference type="EMBL" id="ESA06865.1"/>
    </source>
</evidence>
<organism evidence="1">
    <name type="scientific">Rhizophagus irregularis (strain DAOM 181602 / DAOM 197198 / MUCL 43194)</name>
    <name type="common">Arbuscular mycorrhizal fungus</name>
    <name type="synonym">Glomus intraradices</name>
    <dbReference type="NCBI Taxonomy" id="747089"/>
    <lineage>
        <taxon>Eukaryota</taxon>
        <taxon>Fungi</taxon>
        <taxon>Fungi incertae sedis</taxon>
        <taxon>Mucoromycota</taxon>
        <taxon>Glomeromycotina</taxon>
        <taxon>Glomeromycetes</taxon>
        <taxon>Glomerales</taxon>
        <taxon>Glomeraceae</taxon>
        <taxon>Rhizophagus</taxon>
    </lineage>
</organism>
<reference evidence="1" key="1">
    <citation type="submission" date="2013-07" db="EMBL/GenBank/DDBJ databases">
        <title>The genome of an arbuscular mycorrhizal fungus provides insights into the evolution of the oldest plant symbiosis.</title>
        <authorList>
            <consortium name="DOE Joint Genome Institute"/>
            <person name="Tisserant E."/>
            <person name="Malbreil M."/>
            <person name="Kuo A."/>
            <person name="Kohler A."/>
            <person name="Symeonidi A."/>
            <person name="Balestrini R."/>
            <person name="Charron P."/>
            <person name="Duensing N."/>
            <person name="Frei-dit-Frey N."/>
            <person name="Gianinazzi-Pearson V."/>
            <person name="Gilbert B."/>
            <person name="Handa Y."/>
            <person name="Hijri M."/>
            <person name="Kaul R."/>
            <person name="Kawaguchi M."/>
            <person name="Krajinski F."/>
            <person name="Lammers P."/>
            <person name="Lapierre D."/>
            <person name="Masclaux F.G."/>
            <person name="Murat C."/>
            <person name="Morin E."/>
            <person name="Ndikumana S."/>
            <person name="Pagni M."/>
            <person name="Petitpierre D."/>
            <person name="Requena N."/>
            <person name="Rosikiewicz P."/>
            <person name="Riley R."/>
            <person name="Saito K."/>
            <person name="San Clemente H."/>
            <person name="Shapiro H."/>
            <person name="van Tuinen D."/>
            <person name="Becard G."/>
            <person name="Bonfante P."/>
            <person name="Paszkowski U."/>
            <person name="Shachar-Hill Y."/>
            <person name="Young J.P."/>
            <person name="Sanders I.R."/>
            <person name="Henrissat B."/>
            <person name="Rensing S.A."/>
            <person name="Grigoriev I.V."/>
            <person name="Corradi N."/>
            <person name="Roux C."/>
            <person name="Martin F."/>
        </authorList>
    </citation>
    <scope>NUCLEOTIDE SEQUENCE</scope>
    <source>
        <strain evidence="1">DAOM 197198</strain>
    </source>
</reference>
<dbReference type="HOGENOM" id="CLU_735432_0_0_1"/>
<dbReference type="EMBL" id="KI291035">
    <property type="protein sequence ID" value="ESA06865.1"/>
    <property type="molecule type" value="Genomic_DNA"/>
</dbReference>
<proteinExistence type="predicted"/>
<dbReference type="Pfam" id="PF21205">
    <property type="entry name" value="Rep3_C"/>
    <property type="match status" value="1"/>
</dbReference>
<protein>
    <submittedName>
        <fullName evidence="1">Uncharacterized protein</fullName>
    </submittedName>
</protein>
<accession>U9TFD4</accession>
<name>U9TFD4_RHIID</name>
<gene>
    <name evidence="1" type="ORF">GLOINDRAFT_33602</name>
</gene>